<dbReference type="SUPFAM" id="SSF53067">
    <property type="entry name" value="Actin-like ATPase domain"/>
    <property type="match status" value="2"/>
</dbReference>
<evidence type="ECO:0000256" key="8">
    <source>
        <dbReference type="ARBA" id="ARBA00043149"/>
    </source>
</evidence>
<dbReference type="AlphaFoldDB" id="K8EGA1"/>
<dbReference type="RefSeq" id="XP_007512582.1">
    <property type="nucleotide sequence ID" value="XM_007512520.1"/>
</dbReference>
<reference evidence="13 14" key="1">
    <citation type="submission" date="2011-10" db="EMBL/GenBank/DDBJ databases">
        <authorList>
            <person name="Genoscope - CEA"/>
        </authorList>
    </citation>
    <scope>NUCLEOTIDE SEQUENCE [LARGE SCALE GENOMIC DNA]</scope>
    <source>
        <strain evidence="13 14">RCC 1105</strain>
    </source>
</reference>
<evidence type="ECO:0000256" key="6">
    <source>
        <dbReference type="ARBA" id="ARBA00022777"/>
    </source>
</evidence>
<evidence type="ECO:0000256" key="4">
    <source>
        <dbReference type="ARBA" id="ARBA00022679"/>
    </source>
</evidence>
<dbReference type="OrthoDB" id="5422795at2759"/>
<evidence type="ECO:0000259" key="11">
    <source>
        <dbReference type="Pfam" id="PF00370"/>
    </source>
</evidence>
<protein>
    <recommendedName>
        <fullName evidence="3">glycerol kinase</fullName>
        <ecNumber evidence="3">2.7.1.30</ecNumber>
    </recommendedName>
    <alternativeName>
        <fullName evidence="8">ATP:glycerol 3-phosphotransferase</fullName>
    </alternativeName>
</protein>
<keyword evidence="4 9" id="KW-0808">Transferase</keyword>
<dbReference type="InterPro" id="IPR018485">
    <property type="entry name" value="FGGY_C"/>
</dbReference>
<proteinExistence type="inferred from homology"/>
<evidence type="ECO:0000256" key="7">
    <source>
        <dbReference type="ARBA" id="ARBA00022840"/>
    </source>
</evidence>
<evidence type="ECO:0000256" key="1">
    <source>
        <dbReference type="ARBA" id="ARBA00005190"/>
    </source>
</evidence>
<comment type="similarity">
    <text evidence="2 9">Belongs to the FGGY kinase family.</text>
</comment>
<gene>
    <name evidence="13" type="ORF">Bathy06g02610</name>
</gene>
<dbReference type="PROSITE" id="PS00933">
    <property type="entry name" value="FGGY_KINASES_1"/>
    <property type="match status" value="1"/>
</dbReference>
<dbReference type="KEGG" id="bpg:Bathy06g02610"/>
<evidence type="ECO:0000259" key="12">
    <source>
        <dbReference type="Pfam" id="PF02782"/>
    </source>
</evidence>
<dbReference type="Pfam" id="PF02782">
    <property type="entry name" value="FGGY_C"/>
    <property type="match status" value="1"/>
</dbReference>
<dbReference type="GO" id="GO:0046167">
    <property type="term" value="P:glycerol-3-phosphate biosynthetic process"/>
    <property type="evidence" value="ECO:0007669"/>
    <property type="project" value="TreeGrafter"/>
</dbReference>
<dbReference type="Gene3D" id="3.30.420.40">
    <property type="match status" value="2"/>
</dbReference>
<keyword evidence="5" id="KW-0547">Nucleotide-binding</keyword>
<dbReference type="GO" id="GO:0005524">
    <property type="term" value="F:ATP binding"/>
    <property type="evidence" value="ECO:0007669"/>
    <property type="project" value="UniProtKB-KW"/>
</dbReference>
<name>K8EGA1_9CHLO</name>
<feature type="region of interest" description="Disordered" evidence="10">
    <location>
        <begin position="545"/>
        <end position="573"/>
    </location>
</feature>
<accession>K8EGA1</accession>
<dbReference type="GO" id="GO:0006641">
    <property type="term" value="P:triglyceride metabolic process"/>
    <property type="evidence" value="ECO:0007669"/>
    <property type="project" value="TreeGrafter"/>
</dbReference>
<evidence type="ECO:0000256" key="3">
    <source>
        <dbReference type="ARBA" id="ARBA00012099"/>
    </source>
</evidence>
<evidence type="ECO:0000256" key="10">
    <source>
        <dbReference type="SAM" id="MobiDB-lite"/>
    </source>
</evidence>
<keyword evidence="14" id="KW-1185">Reference proteome</keyword>
<dbReference type="GeneID" id="19015241"/>
<dbReference type="PROSITE" id="PS00445">
    <property type="entry name" value="FGGY_KINASES_2"/>
    <property type="match status" value="1"/>
</dbReference>
<dbReference type="EC" id="2.7.1.30" evidence="3"/>
<dbReference type="InterPro" id="IPR043129">
    <property type="entry name" value="ATPase_NBD"/>
</dbReference>
<dbReference type="PANTHER" id="PTHR10196">
    <property type="entry name" value="SUGAR KINASE"/>
    <property type="match status" value="1"/>
</dbReference>
<dbReference type="PANTHER" id="PTHR10196:SF69">
    <property type="entry name" value="GLYCEROL KINASE"/>
    <property type="match status" value="1"/>
</dbReference>
<dbReference type="Pfam" id="PF00370">
    <property type="entry name" value="FGGY_N"/>
    <property type="match status" value="1"/>
</dbReference>
<evidence type="ECO:0000256" key="5">
    <source>
        <dbReference type="ARBA" id="ARBA00022741"/>
    </source>
</evidence>
<evidence type="ECO:0000256" key="9">
    <source>
        <dbReference type="RuleBase" id="RU003733"/>
    </source>
</evidence>
<sequence length="595" mass="66531">MASSDSDADADDRRPHALDTFTRRGVTMMFGPKVLTHPILLAIDQGTTSTRVIKYELLGFHYKERDGERKDLRPIQSAQHPHKQIHPKPGWVEHDPEEIIENIKKCYREVGGAFTMAVGITNQRETIVAWDSETMKPLHNAIVWCDARTAEIVSRFSEKEKHMVFQKTGMPISTYFSATKMRWLLENSKDVQKAAARGTLRFGTMDSWIVTKLGARRDSNNQELPNVHVTDVTNASRYLLMNIETLEWDDDLLNLFGIKKEWLPRIVSSAERVSGWAGNPSVTKDKEKIELEVYGILGDQHASALGHRLREGDSKNTYGTGCFAMRNTGKTITRSKRGILTTVCWKLGKDEEAEYALEGAVAVGGECIRWLRDEMELVSDANEVEECAKTVTDTGGVTFVPAFGGLFAPHWRDDSRGVIVGLTRYAKKAHICRAALEAIAYQSMEVLEAMELDCEENSKSKKRKKTSSSDGDAKLLSVDGGASVNDTLMQIQADVLGKSVRRPANIETTAYGAALAAAIGAYKRGVYSWYGNSKEPMTVRDVLGEDNQNANDGSKLFESKSTKEERAKGRSRWEDALQRTYGLDTYCDKEQSYNM</sequence>
<keyword evidence="6 9" id="KW-0418">Kinase</keyword>
<evidence type="ECO:0000256" key="2">
    <source>
        <dbReference type="ARBA" id="ARBA00009156"/>
    </source>
</evidence>
<feature type="region of interest" description="Disordered" evidence="10">
    <location>
        <begin position="457"/>
        <end position="476"/>
    </location>
</feature>
<dbReference type="InterPro" id="IPR018484">
    <property type="entry name" value="FGGY_N"/>
</dbReference>
<dbReference type="NCBIfam" id="NF000756">
    <property type="entry name" value="PRK00047.1"/>
    <property type="match status" value="1"/>
</dbReference>
<dbReference type="GO" id="GO:0019563">
    <property type="term" value="P:glycerol catabolic process"/>
    <property type="evidence" value="ECO:0007669"/>
    <property type="project" value="UniProtKB-UniPathway"/>
</dbReference>
<dbReference type="eggNOG" id="KOG2517">
    <property type="taxonomic scope" value="Eukaryota"/>
</dbReference>
<feature type="domain" description="Carbohydrate kinase FGGY N-terminal" evidence="11">
    <location>
        <begin position="40"/>
        <end position="306"/>
    </location>
</feature>
<organism evidence="13 14">
    <name type="scientific">Bathycoccus prasinos</name>
    <dbReference type="NCBI Taxonomy" id="41875"/>
    <lineage>
        <taxon>Eukaryota</taxon>
        <taxon>Viridiplantae</taxon>
        <taxon>Chlorophyta</taxon>
        <taxon>Mamiellophyceae</taxon>
        <taxon>Mamiellales</taxon>
        <taxon>Bathycoccaceae</taxon>
        <taxon>Bathycoccus</taxon>
    </lineage>
</organism>
<dbReference type="GO" id="GO:0004370">
    <property type="term" value="F:glycerol kinase activity"/>
    <property type="evidence" value="ECO:0007669"/>
    <property type="project" value="UniProtKB-EC"/>
</dbReference>
<comment type="pathway">
    <text evidence="1">Polyol metabolism; glycerol degradation via glycerol kinase pathway; sn-glycerol 3-phosphate from glycerol: step 1/1.</text>
</comment>
<dbReference type="UniPathway" id="UPA00618">
    <property type="reaction ID" value="UER00672"/>
</dbReference>
<keyword evidence="7" id="KW-0067">ATP-binding</keyword>
<feature type="compositionally biased region" description="Basic and acidic residues" evidence="10">
    <location>
        <begin position="555"/>
        <end position="573"/>
    </location>
</feature>
<evidence type="ECO:0000313" key="13">
    <source>
        <dbReference type="EMBL" id="CCO17182.1"/>
    </source>
</evidence>
<dbReference type="InterPro" id="IPR018483">
    <property type="entry name" value="Carb_kinase_FGGY_CS"/>
</dbReference>
<dbReference type="STRING" id="41875.K8EGA1"/>
<evidence type="ECO:0000313" key="14">
    <source>
        <dbReference type="Proteomes" id="UP000198341"/>
    </source>
</evidence>
<dbReference type="EMBL" id="FO082273">
    <property type="protein sequence ID" value="CCO17182.1"/>
    <property type="molecule type" value="Genomic_DNA"/>
</dbReference>
<feature type="domain" description="Carbohydrate kinase FGGY C-terminal" evidence="12">
    <location>
        <begin position="316"/>
        <end position="520"/>
    </location>
</feature>
<dbReference type="Proteomes" id="UP000198341">
    <property type="component" value="Chromosome 6"/>
</dbReference>
<dbReference type="GO" id="GO:0005739">
    <property type="term" value="C:mitochondrion"/>
    <property type="evidence" value="ECO:0007669"/>
    <property type="project" value="TreeGrafter"/>
</dbReference>